<protein>
    <submittedName>
        <fullName evidence="1">Uncharacterized protein</fullName>
    </submittedName>
</protein>
<sequence>MFSNLSFAVSGSFSFREFTVDENHDKSSKRDAQEINHEYLFDEFKHKNLPPFSLQSLKLNNNINIA</sequence>
<gene>
    <name evidence="1" type="ORF">BAN_0900007</name>
</gene>
<dbReference type="HOGENOM" id="CLU_2822544_0_0_12"/>
<proteinExistence type="predicted"/>
<organism evidence="1 2">
    <name type="scientific">Borrelia anserina BA2</name>
    <dbReference type="NCBI Taxonomy" id="1313293"/>
    <lineage>
        <taxon>Bacteria</taxon>
        <taxon>Pseudomonadati</taxon>
        <taxon>Spirochaetota</taxon>
        <taxon>Spirochaetia</taxon>
        <taxon>Spirochaetales</taxon>
        <taxon>Borreliaceae</taxon>
        <taxon>Borrelia</taxon>
    </lineage>
</organism>
<name>W5SND0_BORAN</name>
<dbReference type="EMBL" id="CP005829">
    <property type="protein sequence ID" value="AHH08402.1"/>
    <property type="molecule type" value="Genomic_DNA"/>
</dbReference>
<accession>W5SND0</accession>
<reference evidence="1 2" key="1">
    <citation type="submission" date="2013-04" db="EMBL/GenBank/DDBJ databases">
        <title>Comparative Genomics of Relapsing Fever Spirochetes.</title>
        <authorList>
            <person name="Schwan T.G."/>
            <person name="Raffel S.J."/>
            <person name="Porcella S.F."/>
            <person name="Martens C.A."/>
            <person name="Bruno D.P."/>
            <person name="Rickefs S.M."/>
            <person name="Barbian K.B."/>
        </authorList>
    </citation>
    <scope>NUCLEOTIDE SEQUENCE [LARGE SCALE GENOMIC DNA]</scope>
    <source>
        <strain evidence="1 2">BA2</strain>
    </source>
</reference>
<dbReference type="AlphaFoldDB" id="W5SND0"/>
<dbReference type="Proteomes" id="UP000019262">
    <property type="component" value="Chromosome"/>
</dbReference>
<dbReference type="PATRIC" id="fig|1313293.3.peg.442"/>
<evidence type="ECO:0000313" key="1">
    <source>
        <dbReference type="EMBL" id="AHH08402.1"/>
    </source>
</evidence>
<evidence type="ECO:0000313" key="2">
    <source>
        <dbReference type="Proteomes" id="UP000019262"/>
    </source>
</evidence>